<dbReference type="EMBL" id="AB611033">
    <property type="protein sequence ID" value="BAL40903.1"/>
    <property type="molecule type" value="Genomic_DNA"/>
</dbReference>
<name>G9M808_ENTFC</name>
<geneLocation type="plasmid" evidence="1">
    <name>pZB18</name>
</geneLocation>
<dbReference type="AlphaFoldDB" id="G9M808"/>
<reference evidence="1" key="1">
    <citation type="submission" date="2011-01" db="EMBL/GenBank/DDBJ databases">
        <title>Highly-conjugative pMG1-like enterococcus plasmid pZB18.</title>
        <authorList>
            <person name="Tomita H."/>
            <person name="Zheng B."/>
            <person name="Ike Y."/>
        </authorList>
    </citation>
    <scope>NUCLEOTIDE SEQUENCE</scope>
    <source>
        <strain evidence="1">ZB18</strain>
        <plasmid evidence="1">pZB18</plasmid>
    </source>
</reference>
<proteinExistence type="predicted"/>
<evidence type="ECO:0000313" key="1">
    <source>
        <dbReference type="EMBL" id="BAL40903.1"/>
    </source>
</evidence>
<sequence>MQRRDIVELTKGKRIAVVRFDSLSINDSRYIMPVTDVVFKTEDGIRLIWRLPIKKSERLLKKIKVLEIEFVVTEKIAPETYLIEQVKIFG</sequence>
<protein>
    <submittedName>
        <fullName evidence="1">Uncharacterized protein</fullName>
    </submittedName>
</protein>
<organism evidence="1">
    <name type="scientific">Enterococcus faecium</name>
    <name type="common">Streptococcus faecium</name>
    <dbReference type="NCBI Taxonomy" id="1352"/>
    <lineage>
        <taxon>Bacteria</taxon>
        <taxon>Bacillati</taxon>
        <taxon>Bacillota</taxon>
        <taxon>Bacilli</taxon>
        <taxon>Lactobacillales</taxon>
        <taxon>Enterococcaceae</taxon>
        <taxon>Enterococcus</taxon>
    </lineage>
</organism>
<accession>G9M808</accession>
<keyword evidence="1" id="KW-0614">Plasmid</keyword>